<dbReference type="InterPro" id="IPR005828">
    <property type="entry name" value="MFS_sugar_transport-like"/>
</dbReference>
<comment type="subcellular location">
    <subcellularLocation>
        <location evidence="1">Membrane</location>
        <topology evidence="1">Multi-pass membrane protein</topology>
    </subcellularLocation>
</comment>
<feature type="transmembrane region" description="Helical" evidence="7">
    <location>
        <begin position="225"/>
        <end position="246"/>
    </location>
</feature>
<dbReference type="Proteomes" id="UP001107558">
    <property type="component" value="Chromosome 2"/>
</dbReference>
<dbReference type="PANTHER" id="PTHR23511:SF5">
    <property type="entry name" value="MAJOR FACILITATOR-TYPE TRANSPORTER HXNZ-RELATED"/>
    <property type="match status" value="1"/>
</dbReference>
<comment type="caution">
    <text evidence="9">The sequence shown here is derived from an EMBL/GenBank/DDBJ whole genome shotgun (WGS) entry which is preliminary data.</text>
</comment>
<evidence type="ECO:0000256" key="1">
    <source>
        <dbReference type="ARBA" id="ARBA00004141"/>
    </source>
</evidence>
<feature type="transmembrane region" description="Helical" evidence="7">
    <location>
        <begin position="140"/>
        <end position="159"/>
    </location>
</feature>
<feature type="transmembrane region" description="Helical" evidence="7">
    <location>
        <begin position="356"/>
        <end position="374"/>
    </location>
</feature>
<keyword evidence="10" id="KW-1185">Reference proteome</keyword>
<protein>
    <recommendedName>
        <fullName evidence="8">Major facilitator superfamily (MFS) profile domain-containing protein</fullName>
    </recommendedName>
</protein>
<evidence type="ECO:0000256" key="4">
    <source>
        <dbReference type="ARBA" id="ARBA00022692"/>
    </source>
</evidence>
<evidence type="ECO:0000313" key="10">
    <source>
        <dbReference type="Proteomes" id="UP001107558"/>
    </source>
</evidence>
<feature type="transmembrane region" description="Helical" evidence="7">
    <location>
        <begin position="307"/>
        <end position="326"/>
    </location>
</feature>
<dbReference type="AlphaFoldDB" id="A0A9J6C4R7"/>
<feature type="domain" description="Major facilitator superfamily (MFS) profile" evidence="8">
    <location>
        <begin position="74"/>
        <end position="493"/>
    </location>
</feature>
<feature type="transmembrane region" description="Helical" evidence="7">
    <location>
        <begin position="108"/>
        <end position="128"/>
    </location>
</feature>
<evidence type="ECO:0000259" key="8">
    <source>
        <dbReference type="PROSITE" id="PS50850"/>
    </source>
</evidence>
<comment type="similarity">
    <text evidence="2">Belongs to the major facilitator superfamily.</text>
</comment>
<proteinExistence type="inferred from homology"/>
<dbReference type="Gene3D" id="1.20.1250.20">
    <property type="entry name" value="MFS general substrate transporter like domains"/>
    <property type="match status" value="1"/>
</dbReference>
<dbReference type="PROSITE" id="PS50850">
    <property type="entry name" value="MFS"/>
    <property type="match status" value="1"/>
</dbReference>
<dbReference type="PANTHER" id="PTHR23511">
    <property type="entry name" value="SYNAPTIC VESICLE GLYCOPROTEIN 2"/>
    <property type="match status" value="1"/>
</dbReference>
<evidence type="ECO:0000256" key="6">
    <source>
        <dbReference type="ARBA" id="ARBA00023136"/>
    </source>
</evidence>
<dbReference type="GO" id="GO:0022857">
    <property type="term" value="F:transmembrane transporter activity"/>
    <property type="evidence" value="ECO:0007669"/>
    <property type="project" value="InterPro"/>
</dbReference>
<keyword evidence="3" id="KW-0813">Transport</keyword>
<feature type="transmembrane region" description="Helical" evidence="7">
    <location>
        <begin position="198"/>
        <end position="219"/>
    </location>
</feature>
<keyword evidence="4 7" id="KW-0812">Transmembrane</keyword>
<dbReference type="SUPFAM" id="SSF103473">
    <property type="entry name" value="MFS general substrate transporter"/>
    <property type="match status" value="1"/>
</dbReference>
<keyword evidence="6 7" id="KW-0472">Membrane</keyword>
<accession>A0A9J6C4R7</accession>
<organism evidence="9 10">
    <name type="scientific">Polypedilum vanderplanki</name>
    <name type="common">Sleeping chironomid midge</name>
    <dbReference type="NCBI Taxonomy" id="319348"/>
    <lineage>
        <taxon>Eukaryota</taxon>
        <taxon>Metazoa</taxon>
        <taxon>Ecdysozoa</taxon>
        <taxon>Arthropoda</taxon>
        <taxon>Hexapoda</taxon>
        <taxon>Insecta</taxon>
        <taxon>Pterygota</taxon>
        <taxon>Neoptera</taxon>
        <taxon>Endopterygota</taxon>
        <taxon>Diptera</taxon>
        <taxon>Nematocera</taxon>
        <taxon>Chironomoidea</taxon>
        <taxon>Chironomidae</taxon>
        <taxon>Chironominae</taxon>
        <taxon>Polypedilum</taxon>
        <taxon>Polypedilum</taxon>
    </lineage>
</organism>
<dbReference type="OrthoDB" id="4139357at2759"/>
<dbReference type="Pfam" id="PF00083">
    <property type="entry name" value="Sugar_tr"/>
    <property type="match status" value="1"/>
</dbReference>
<dbReference type="InterPro" id="IPR020846">
    <property type="entry name" value="MFS_dom"/>
</dbReference>
<dbReference type="GO" id="GO:0016020">
    <property type="term" value="C:membrane"/>
    <property type="evidence" value="ECO:0007669"/>
    <property type="project" value="UniProtKB-SubCell"/>
</dbReference>
<gene>
    <name evidence="9" type="ORF">PVAND_006782</name>
</gene>
<dbReference type="InterPro" id="IPR036259">
    <property type="entry name" value="MFS_trans_sf"/>
</dbReference>
<feature type="transmembrane region" description="Helical" evidence="7">
    <location>
        <begin position="471"/>
        <end position="490"/>
    </location>
</feature>
<dbReference type="EMBL" id="JADBJN010000002">
    <property type="protein sequence ID" value="KAG5676991.1"/>
    <property type="molecule type" value="Genomic_DNA"/>
</dbReference>
<evidence type="ECO:0000313" key="9">
    <source>
        <dbReference type="EMBL" id="KAG5676991.1"/>
    </source>
</evidence>
<sequence length="499" mass="54417">MQIRRAGAKGYEEVDGVNIPSAPNQISNGHGDTSSINSHTPEFELASVSVVPDDTFTVAQAVNALGFGWFQVKLSLFVGLCWMSDSMEMTILSVLGPELHCNWGISRYQQALVTTVVFLGMMLSSTFWGSLSDRYGRKPALTLCGILLFLYGLLSAVAPSLGWLLLLRGLVGFAIGCVPQSVTLYAEFLPTKQRGKCVVLLDCFWALGACFEVVLAMAVVPNMGWRWLLGLSAAPLFVFACLTPWLPESARFHVSSGENDKALATLEAIAKDNRRPMLLGRLVVEGTSTTRGSIKALLSSSLRRTTLLLWFIWMSCAFCYYGLVLMSTEIFGNGHKTLVPGVDDCHALATTDYMDLLWTTLAEFPGIFATIYIIERCGRKRTMAFQFLLYAGCVLLITITNERVLLTLILFLGRAVIAGLFQAAYVYTPEVYPTNLRSVGVGGCSSLARLGAMCTPYVAQVLFQVSVGQAVAVYSAFALCASIACIFLPYETRGNDLTQ</sequence>
<evidence type="ECO:0000256" key="5">
    <source>
        <dbReference type="ARBA" id="ARBA00022989"/>
    </source>
</evidence>
<feature type="transmembrane region" description="Helical" evidence="7">
    <location>
        <begin position="405"/>
        <end position="427"/>
    </location>
</feature>
<reference evidence="9" key="1">
    <citation type="submission" date="2021-03" db="EMBL/GenBank/DDBJ databases">
        <title>Chromosome level genome of the anhydrobiotic midge Polypedilum vanderplanki.</title>
        <authorList>
            <person name="Yoshida Y."/>
            <person name="Kikawada T."/>
            <person name="Gusev O."/>
        </authorList>
    </citation>
    <scope>NUCLEOTIDE SEQUENCE</scope>
    <source>
        <strain evidence="9">NIAS01</strain>
        <tissue evidence="9">Whole body or cell culture</tissue>
    </source>
</reference>
<evidence type="ECO:0000256" key="7">
    <source>
        <dbReference type="SAM" id="Phobius"/>
    </source>
</evidence>
<name>A0A9J6C4R7_POLVA</name>
<evidence type="ECO:0000256" key="2">
    <source>
        <dbReference type="ARBA" id="ARBA00008335"/>
    </source>
</evidence>
<keyword evidence="5 7" id="KW-1133">Transmembrane helix</keyword>
<evidence type="ECO:0000256" key="3">
    <source>
        <dbReference type="ARBA" id="ARBA00022448"/>
    </source>
</evidence>